<organism evidence="3 4">
    <name type="scientific">Agromyces atrinae</name>
    <dbReference type="NCBI Taxonomy" id="592376"/>
    <lineage>
        <taxon>Bacteria</taxon>
        <taxon>Bacillati</taxon>
        <taxon>Actinomycetota</taxon>
        <taxon>Actinomycetes</taxon>
        <taxon>Micrococcales</taxon>
        <taxon>Microbacteriaceae</taxon>
        <taxon>Agromyces</taxon>
    </lineage>
</organism>
<dbReference type="InterPro" id="IPR003870">
    <property type="entry name" value="DUF222"/>
</dbReference>
<gene>
    <name evidence="3" type="ORF">BJ972_000142</name>
</gene>
<proteinExistence type="predicted"/>
<accession>A0A852SB09</accession>
<dbReference type="PRINTS" id="PR01217">
    <property type="entry name" value="PRICHEXTENSN"/>
</dbReference>
<evidence type="ECO:0000259" key="2">
    <source>
        <dbReference type="SMART" id="SM00507"/>
    </source>
</evidence>
<feature type="compositionally biased region" description="Pro residues" evidence="1">
    <location>
        <begin position="568"/>
        <end position="593"/>
    </location>
</feature>
<dbReference type="EMBL" id="JACCBI010000001">
    <property type="protein sequence ID" value="NYD65623.1"/>
    <property type="molecule type" value="Genomic_DNA"/>
</dbReference>
<name>A0A852SB09_9MICO</name>
<dbReference type="RefSeq" id="WP_179419905.1">
    <property type="nucleotide sequence ID" value="NZ_JACCBI010000001.1"/>
</dbReference>
<feature type="region of interest" description="Disordered" evidence="1">
    <location>
        <begin position="522"/>
        <end position="629"/>
    </location>
</feature>
<evidence type="ECO:0000256" key="1">
    <source>
        <dbReference type="SAM" id="MobiDB-lite"/>
    </source>
</evidence>
<feature type="compositionally biased region" description="Pro residues" evidence="1">
    <location>
        <begin position="542"/>
        <end position="560"/>
    </location>
</feature>
<dbReference type="Pfam" id="PF02720">
    <property type="entry name" value="DUF222"/>
    <property type="match status" value="1"/>
</dbReference>
<dbReference type="CDD" id="cd00085">
    <property type="entry name" value="HNHc"/>
    <property type="match status" value="1"/>
</dbReference>
<evidence type="ECO:0000313" key="3">
    <source>
        <dbReference type="EMBL" id="NYD65623.1"/>
    </source>
</evidence>
<protein>
    <recommendedName>
        <fullName evidence="2">HNH nuclease domain-containing protein</fullName>
    </recommendedName>
</protein>
<comment type="caution">
    <text evidence="3">The sequence shown here is derived from an EMBL/GenBank/DDBJ whole genome shotgun (WGS) entry which is preliminary data.</text>
</comment>
<reference evidence="3 4" key="1">
    <citation type="submission" date="2020-07" db="EMBL/GenBank/DDBJ databases">
        <title>Sequencing the genomes of 1000 actinobacteria strains.</title>
        <authorList>
            <person name="Klenk H.-P."/>
        </authorList>
    </citation>
    <scope>NUCLEOTIDE SEQUENCE [LARGE SCALE GENOMIC DNA]</scope>
    <source>
        <strain evidence="3 4">DSM 23870</strain>
    </source>
</reference>
<feature type="domain" description="HNH nuclease" evidence="2">
    <location>
        <begin position="450"/>
        <end position="503"/>
    </location>
</feature>
<feature type="compositionally biased region" description="Low complexity" evidence="1">
    <location>
        <begin position="267"/>
        <end position="290"/>
    </location>
</feature>
<feature type="compositionally biased region" description="Basic and acidic residues" evidence="1">
    <location>
        <begin position="595"/>
        <end position="609"/>
    </location>
</feature>
<dbReference type="AlphaFoldDB" id="A0A852SB09"/>
<evidence type="ECO:0000313" key="4">
    <source>
        <dbReference type="Proteomes" id="UP000581087"/>
    </source>
</evidence>
<feature type="region of interest" description="Disordered" evidence="1">
    <location>
        <begin position="349"/>
        <end position="404"/>
    </location>
</feature>
<dbReference type="SMART" id="SM00507">
    <property type="entry name" value="HNHc"/>
    <property type="match status" value="1"/>
</dbReference>
<dbReference type="Proteomes" id="UP000581087">
    <property type="component" value="Unassembled WGS sequence"/>
</dbReference>
<feature type="region of interest" description="Disordered" evidence="1">
    <location>
        <begin position="266"/>
        <end position="305"/>
    </location>
</feature>
<dbReference type="InterPro" id="IPR003615">
    <property type="entry name" value="HNH_nuc"/>
</dbReference>
<sequence length="639" mass="66565">MAITAPAAALCGIDEALTALVAEWDGALVGVVRGAVSGSGSGAASMDVRSMSDAGLVRVNDAIASARRSLATVHARVAAELAERSTTVGEENIAKTQGFASVERLIAHSTGDGFSAASRLVSVGRATAPRASFTGEVLPARYPHIAAALDAGTISIDAAAAITSFLDSVRVKATPNDLDDAERFLIDRAPHVGVDGLTRLTKRLTAHLDPDGVKPREDELRAGRNLHIWEDHRGYIRMKGALDPATGAPIKIAIDALVTAELHRTRGTWTPTPDHTTPDSTTPDSTTRGTARPTPDPATAETRSIPQLNADALADIARLALGSADSPPALRTTTVVARIHLDDLLERASASDSGDGAHSAAASGTASTSGTASNSGAASNSASGSDSGFRSGFERTSTPAGWGTIDGIDHPVSAATIRQLAAAAGVIPMILGGPSEVLDLGRTTRLFTTAQKLALTERDGGCAFPGCTRPPGYTQTHHIHWWKRDTGPTDLTNGILLCAFHHHRIHDDGWTITIHNNHTWFTPPPHIDPTQTPRPGNTNPTLNPPTPTPAPAPAPKPAPAPALALAPAPAPAPPHAPKPARTPAPPPPLTPPRPPRHESPPRPVDDTPTRPRHGTPQRPQRARRDTITAAARLCVGTLM</sequence>
<feature type="compositionally biased region" description="Low complexity" evidence="1">
    <location>
        <begin position="349"/>
        <end position="388"/>
    </location>
</feature>